<dbReference type="STRING" id="139825.A0A401G632"/>
<organism evidence="11 12">
    <name type="scientific">Sparassis crispa</name>
    <dbReference type="NCBI Taxonomy" id="139825"/>
    <lineage>
        <taxon>Eukaryota</taxon>
        <taxon>Fungi</taxon>
        <taxon>Dikarya</taxon>
        <taxon>Basidiomycota</taxon>
        <taxon>Agaricomycotina</taxon>
        <taxon>Agaricomycetes</taxon>
        <taxon>Polyporales</taxon>
        <taxon>Sparassidaceae</taxon>
        <taxon>Sparassis</taxon>
    </lineage>
</organism>
<comment type="similarity">
    <text evidence="3 10">Belongs to the glycosyltransferase 22 family.</text>
</comment>
<comment type="caution">
    <text evidence="11">The sequence shown here is derived from an EMBL/GenBank/DDBJ whole genome shotgun (WGS) entry which is preliminary data.</text>
</comment>
<sequence>MAANIQTIHFRRPEPKTTPAPIVKPKNRHAGILQDQLRRAQRGPWCPSFSTALKIFLLIRVAGAMYSNIQDCDEVFNFWEPLHYLDRGYGFQSWETSPVYSIRSWAYTMLHLLPTQIAKLLVGGEKRPAFFAVRLTLAAISSVCETAFYRAVVERINYRVGRYVFFMLLFSAGMWTASTAFLPSSFAMYANTLAFSFALEPSGSSNMKRTLFATLSFAAGAIIGWPFALAVAIPFVFEELFMFGADRVPPELKLSWMLKRWKRMLVCGAVASLLFIPVVALDTLFYGKLTLVPWNIVKYNVFPDSQSGPDLYGTEPASYYLSNLLLNFNVLVPLAIAALPALAITYRFDRRRLGERTPTADQSSPFILLAVRLAPMYIWMQVMTAQSHKEERFMFPIYPLICFNAAVTLYLMRGWLETAFVKVTKSPYRASISPLFRRFTLSVITAFCVLSVSHILTQWEYYHAPLTVIYSLEGEEIPRILNATGHIHLASPTDKVGQDQLEMEPRIDLNLIRPFNLRLCIGKEWHRFPGHYLVPDGVRVDWVKSEFDGMLPGHFLETYIDGGLIERVQGTRAIPTGLNDLNKEAPEFYVDISECDYLMDLDFPLHPVSSLHEPRYAADNATWERVKCKPFLDARNSWILSRTLWMPGSRWQEGNEFGDFCLLKHKKNVEKKEKAMMVH</sequence>
<evidence type="ECO:0000256" key="5">
    <source>
        <dbReference type="ARBA" id="ARBA00022679"/>
    </source>
</evidence>
<comment type="pathway">
    <text evidence="2">Protein modification; protein glycosylation.</text>
</comment>
<feature type="transmembrane region" description="Helical" evidence="10">
    <location>
        <begin position="210"/>
        <end position="237"/>
    </location>
</feature>
<evidence type="ECO:0000256" key="8">
    <source>
        <dbReference type="ARBA" id="ARBA00022989"/>
    </source>
</evidence>
<evidence type="ECO:0000256" key="1">
    <source>
        <dbReference type="ARBA" id="ARBA00004477"/>
    </source>
</evidence>
<keyword evidence="7 10" id="KW-0256">Endoplasmic reticulum</keyword>
<evidence type="ECO:0000256" key="3">
    <source>
        <dbReference type="ARBA" id="ARBA00007063"/>
    </source>
</evidence>
<protein>
    <recommendedName>
        <fullName evidence="10">Mannosyltransferase</fullName>
        <ecNumber evidence="10">2.4.1.-</ecNumber>
    </recommendedName>
</protein>
<feature type="transmembrane region" description="Helical" evidence="10">
    <location>
        <begin position="366"/>
        <end position="385"/>
    </location>
</feature>
<evidence type="ECO:0000313" key="11">
    <source>
        <dbReference type="EMBL" id="GBE77626.1"/>
    </source>
</evidence>
<keyword evidence="5 11" id="KW-0808">Transferase</keyword>
<dbReference type="Pfam" id="PF03901">
    <property type="entry name" value="Glyco_transf_22"/>
    <property type="match status" value="1"/>
</dbReference>
<feature type="transmembrane region" description="Helical" evidence="10">
    <location>
        <begin position="397"/>
        <end position="416"/>
    </location>
</feature>
<proteinExistence type="inferred from homology"/>
<evidence type="ECO:0000256" key="2">
    <source>
        <dbReference type="ARBA" id="ARBA00004922"/>
    </source>
</evidence>
<accession>A0A401G632</accession>
<dbReference type="UniPathway" id="UPA00378"/>
<name>A0A401G632_9APHY</name>
<dbReference type="AlphaFoldDB" id="A0A401G632"/>
<evidence type="ECO:0000313" key="12">
    <source>
        <dbReference type="Proteomes" id="UP000287166"/>
    </source>
</evidence>
<evidence type="ECO:0000256" key="4">
    <source>
        <dbReference type="ARBA" id="ARBA00022676"/>
    </source>
</evidence>
<dbReference type="PANTHER" id="PTHR22760">
    <property type="entry name" value="GLYCOSYLTRANSFERASE"/>
    <property type="match status" value="1"/>
</dbReference>
<feature type="transmembrane region" description="Helical" evidence="10">
    <location>
        <begin position="264"/>
        <end position="286"/>
    </location>
</feature>
<gene>
    <name evidence="11" type="ORF">SCP_0105060</name>
</gene>
<keyword evidence="4 10" id="KW-0328">Glycosyltransferase</keyword>
<keyword evidence="6 10" id="KW-0812">Transmembrane</keyword>
<keyword evidence="8 10" id="KW-1133">Transmembrane helix</keyword>
<evidence type="ECO:0000256" key="7">
    <source>
        <dbReference type="ARBA" id="ARBA00022824"/>
    </source>
</evidence>
<keyword evidence="9 10" id="KW-0472">Membrane</keyword>
<dbReference type="Proteomes" id="UP000287166">
    <property type="component" value="Unassembled WGS sequence"/>
</dbReference>
<evidence type="ECO:0000256" key="6">
    <source>
        <dbReference type="ARBA" id="ARBA00022692"/>
    </source>
</evidence>
<dbReference type="GO" id="GO:0006487">
    <property type="term" value="P:protein N-linked glycosylation"/>
    <property type="evidence" value="ECO:0007669"/>
    <property type="project" value="TreeGrafter"/>
</dbReference>
<feature type="transmembrane region" description="Helical" evidence="10">
    <location>
        <begin position="163"/>
        <end position="190"/>
    </location>
</feature>
<feature type="transmembrane region" description="Helical" evidence="10">
    <location>
        <begin position="436"/>
        <end position="456"/>
    </location>
</feature>
<keyword evidence="12" id="KW-1185">Reference proteome</keyword>
<feature type="transmembrane region" description="Helical" evidence="10">
    <location>
        <begin position="324"/>
        <end position="346"/>
    </location>
</feature>
<reference evidence="11 12" key="1">
    <citation type="journal article" date="2018" name="Sci. Rep.">
        <title>Genome sequence of the cauliflower mushroom Sparassis crispa (Hanabiratake) and its association with beneficial usage.</title>
        <authorList>
            <person name="Kiyama R."/>
            <person name="Furutani Y."/>
            <person name="Kawaguchi K."/>
            <person name="Nakanishi T."/>
        </authorList>
    </citation>
    <scope>NUCLEOTIDE SEQUENCE [LARGE SCALE GENOMIC DNA]</scope>
</reference>
<dbReference type="GeneID" id="38774543"/>
<dbReference type="InterPro" id="IPR005599">
    <property type="entry name" value="GPI_mannosylTrfase"/>
</dbReference>
<dbReference type="OrthoDB" id="497541at2759"/>
<dbReference type="PANTHER" id="PTHR22760:SF2">
    <property type="entry name" value="ALPHA-1,2-MANNOSYLTRANSFERASE ALG9"/>
    <property type="match status" value="1"/>
</dbReference>
<comment type="subcellular location">
    <subcellularLocation>
        <location evidence="1 10">Endoplasmic reticulum membrane</location>
        <topology evidence="1 10">Multi-pass membrane protein</topology>
    </subcellularLocation>
</comment>
<dbReference type="FunCoup" id="A0A401G632">
    <property type="interactions" value="588"/>
</dbReference>
<evidence type="ECO:0000256" key="10">
    <source>
        <dbReference type="RuleBase" id="RU363075"/>
    </source>
</evidence>
<dbReference type="RefSeq" id="XP_027608539.1">
    <property type="nucleotide sequence ID" value="XM_027752738.1"/>
</dbReference>
<dbReference type="EMBL" id="BFAD01000001">
    <property type="protein sequence ID" value="GBE77626.1"/>
    <property type="molecule type" value="Genomic_DNA"/>
</dbReference>
<dbReference type="GO" id="GO:0005789">
    <property type="term" value="C:endoplasmic reticulum membrane"/>
    <property type="evidence" value="ECO:0007669"/>
    <property type="project" value="UniProtKB-SubCell"/>
</dbReference>
<dbReference type="EC" id="2.4.1.-" evidence="10"/>
<dbReference type="GO" id="GO:0000026">
    <property type="term" value="F:alpha-1,2-mannosyltransferase activity"/>
    <property type="evidence" value="ECO:0007669"/>
    <property type="project" value="TreeGrafter"/>
</dbReference>
<dbReference type="InParanoid" id="A0A401G632"/>
<evidence type="ECO:0000256" key="9">
    <source>
        <dbReference type="ARBA" id="ARBA00023136"/>
    </source>
</evidence>